<dbReference type="NCBIfam" id="NF008752">
    <property type="entry name" value="PRK11784.1-4"/>
    <property type="match status" value="1"/>
</dbReference>
<dbReference type="RefSeq" id="WP_184496000.1">
    <property type="nucleotide sequence ID" value="NZ_JACIJO010000002.1"/>
</dbReference>
<sequence>MKEKLISLEEFWSLRTQIPLIDARSEGEFAQSHIPDACNIPILTNEERIIVGTIYKEKGAIEATLKGFELVGPRFHEIQKSVLDKFPDGKILVYCWRGGMRSQILSWLLSMVGFEVYRLKAGYKTYRTFTFEQVRKNWNLLVLGGKTGVGKTRLLKELETRGEQILDLEALANHKGSAFGAIGQAPQPSVEQFENLMSEELAKKDPEKIIWLENESRRIGKIVLNDHFFDQMAKSPLIDIRKPEADRIQLIKEEYSHLPKEELIAAVNRLKKKLGGLRTTNAIEDILNDNHESWISNMLIYYDKTYQFDLERHSSDTIEILDLSNKDLNESTEILLKLKSIIHGKLTNPTH</sequence>
<dbReference type="NCBIfam" id="NF008750">
    <property type="entry name" value="PRK11784.1-2"/>
    <property type="match status" value="1"/>
</dbReference>
<dbReference type="EC" id="2.9.1.-" evidence="3"/>
<evidence type="ECO:0000256" key="1">
    <source>
        <dbReference type="ARBA" id="ARBA00023266"/>
    </source>
</evidence>
<dbReference type="EMBL" id="JACIJO010000002">
    <property type="protein sequence ID" value="MBB6327246.1"/>
    <property type="molecule type" value="Genomic_DNA"/>
</dbReference>
<keyword evidence="4" id="KW-1185">Reference proteome</keyword>
<dbReference type="Pfam" id="PF00581">
    <property type="entry name" value="Rhodanese"/>
    <property type="match status" value="1"/>
</dbReference>
<feature type="domain" description="Rhodanese" evidence="2">
    <location>
        <begin position="14"/>
        <end position="135"/>
    </location>
</feature>
<dbReference type="InterPro" id="IPR036873">
    <property type="entry name" value="Rhodanese-like_dom_sf"/>
</dbReference>
<dbReference type="Pfam" id="PF26341">
    <property type="entry name" value="AAA_SelU"/>
    <property type="match status" value="1"/>
</dbReference>
<dbReference type="InterPro" id="IPR017582">
    <property type="entry name" value="SelU"/>
</dbReference>
<name>A0A841MT07_9BACT</name>
<dbReference type="Proteomes" id="UP000588604">
    <property type="component" value="Unassembled WGS sequence"/>
</dbReference>
<dbReference type="InterPro" id="IPR058840">
    <property type="entry name" value="AAA_SelU"/>
</dbReference>
<dbReference type="SMART" id="SM00450">
    <property type="entry name" value="RHOD"/>
    <property type="match status" value="1"/>
</dbReference>
<evidence type="ECO:0000313" key="3">
    <source>
        <dbReference type="EMBL" id="MBB6327246.1"/>
    </source>
</evidence>
<protein>
    <submittedName>
        <fullName evidence="3">tRNA 2-selenouridine synthase</fullName>
        <ecNumber evidence="3">2.9.1.-</ecNumber>
    </submittedName>
</protein>
<comment type="caution">
    <text evidence="3">The sequence shown here is derived from an EMBL/GenBank/DDBJ whole genome shotgun (WGS) entry which is preliminary data.</text>
</comment>
<proteinExistence type="predicted"/>
<evidence type="ECO:0000313" key="4">
    <source>
        <dbReference type="Proteomes" id="UP000588604"/>
    </source>
</evidence>
<dbReference type="AlphaFoldDB" id="A0A841MT07"/>
<dbReference type="InterPro" id="IPR001763">
    <property type="entry name" value="Rhodanese-like_dom"/>
</dbReference>
<keyword evidence="3" id="KW-0808">Transferase</keyword>
<evidence type="ECO:0000259" key="2">
    <source>
        <dbReference type="PROSITE" id="PS50206"/>
    </source>
</evidence>
<reference evidence="3 4" key="1">
    <citation type="submission" date="2020-08" db="EMBL/GenBank/DDBJ databases">
        <title>Genomic Encyclopedia of Type Strains, Phase IV (KMG-IV): sequencing the most valuable type-strain genomes for metagenomic binning, comparative biology and taxonomic classification.</title>
        <authorList>
            <person name="Goeker M."/>
        </authorList>
    </citation>
    <scope>NUCLEOTIDE SEQUENCE [LARGE SCALE GENOMIC DNA]</scope>
    <source>
        <strain evidence="3 4">DSM 102044</strain>
    </source>
</reference>
<organism evidence="3 4">
    <name type="scientific">Algoriphagus iocasae</name>
    <dbReference type="NCBI Taxonomy" id="1836499"/>
    <lineage>
        <taxon>Bacteria</taxon>
        <taxon>Pseudomonadati</taxon>
        <taxon>Bacteroidota</taxon>
        <taxon>Cytophagia</taxon>
        <taxon>Cytophagales</taxon>
        <taxon>Cyclobacteriaceae</taxon>
        <taxon>Algoriphagus</taxon>
    </lineage>
</organism>
<dbReference type="PANTHER" id="PTHR30401:SF0">
    <property type="entry name" value="TRNA 2-SELENOURIDINE SYNTHASE"/>
    <property type="match status" value="1"/>
</dbReference>
<dbReference type="SUPFAM" id="SSF52821">
    <property type="entry name" value="Rhodanese/Cell cycle control phosphatase"/>
    <property type="match status" value="1"/>
</dbReference>
<dbReference type="PROSITE" id="PS50206">
    <property type="entry name" value="RHODANESE_3"/>
    <property type="match status" value="1"/>
</dbReference>
<keyword evidence="1" id="KW-0711">Selenium</keyword>
<dbReference type="GO" id="GO:0002098">
    <property type="term" value="P:tRNA wobble uridine modification"/>
    <property type="evidence" value="ECO:0007669"/>
    <property type="project" value="InterPro"/>
</dbReference>
<dbReference type="NCBIfam" id="TIGR03167">
    <property type="entry name" value="tRNA_sel_U_synt"/>
    <property type="match status" value="1"/>
</dbReference>
<dbReference type="PANTHER" id="PTHR30401">
    <property type="entry name" value="TRNA 2-SELENOURIDINE SYNTHASE"/>
    <property type="match status" value="1"/>
</dbReference>
<gene>
    <name evidence="3" type="ORF">FHS59_002874</name>
</gene>
<dbReference type="Gene3D" id="3.40.250.10">
    <property type="entry name" value="Rhodanese-like domain"/>
    <property type="match status" value="1"/>
</dbReference>
<dbReference type="GO" id="GO:0043828">
    <property type="term" value="F:tRNA 2-selenouridine synthase activity"/>
    <property type="evidence" value="ECO:0007669"/>
    <property type="project" value="InterPro"/>
</dbReference>
<accession>A0A841MT07</accession>